<dbReference type="STRING" id="35608.A0A2U1NVE3"/>
<dbReference type="GO" id="GO:0003964">
    <property type="term" value="F:RNA-directed DNA polymerase activity"/>
    <property type="evidence" value="ECO:0007669"/>
    <property type="project" value="UniProtKB-KW"/>
</dbReference>
<gene>
    <name evidence="1" type="ORF">CTI12_AA223240</name>
</gene>
<protein>
    <submittedName>
        <fullName evidence="1">RNA-directed DNA polymerase, eukaryota, Nucleotide-binding alpha-beta plait domain protein</fullName>
    </submittedName>
</protein>
<dbReference type="PANTHER" id="PTHR34427:SF5">
    <property type="entry name" value="DUF4283 DOMAIN-CONTAINING PROTEIN"/>
    <property type="match status" value="1"/>
</dbReference>
<evidence type="ECO:0000313" key="1">
    <source>
        <dbReference type="EMBL" id="PWA77503.1"/>
    </source>
</evidence>
<keyword evidence="2" id="KW-1185">Reference proteome</keyword>
<evidence type="ECO:0000313" key="2">
    <source>
        <dbReference type="Proteomes" id="UP000245207"/>
    </source>
</evidence>
<comment type="caution">
    <text evidence="1">The sequence shown here is derived from an EMBL/GenBank/DDBJ whole genome shotgun (WGS) entry which is preliminary data.</text>
</comment>
<keyword evidence="1" id="KW-0808">Transferase</keyword>
<name>A0A2U1NVE3_ARTAN</name>
<keyword evidence="1" id="KW-0548">Nucleotidyltransferase</keyword>
<reference evidence="1 2" key="1">
    <citation type="journal article" date="2018" name="Mol. Plant">
        <title>The genome of Artemisia annua provides insight into the evolution of Asteraceae family and artemisinin biosynthesis.</title>
        <authorList>
            <person name="Shen Q."/>
            <person name="Zhang L."/>
            <person name="Liao Z."/>
            <person name="Wang S."/>
            <person name="Yan T."/>
            <person name="Shi P."/>
            <person name="Liu M."/>
            <person name="Fu X."/>
            <person name="Pan Q."/>
            <person name="Wang Y."/>
            <person name="Lv Z."/>
            <person name="Lu X."/>
            <person name="Zhang F."/>
            <person name="Jiang W."/>
            <person name="Ma Y."/>
            <person name="Chen M."/>
            <person name="Hao X."/>
            <person name="Li L."/>
            <person name="Tang Y."/>
            <person name="Lv G."/>
            <person name="Zhou Y."/>
            <person name="Sun X."/>
            <person name="Brodelius P.E."/>
            <person name="Rose J.K.C."/>
            <person name="Tang K."/>
        </authorList>
    </citation>
    <scope>NUCLEOTIDE SEQUENCE [LARGE SCALE GENOMIC DNA]</scope>
    <source>
        <strain evidence="2">cv. Huhao1</strain>
        <tissue evidence="1">Leaf</tissue>
    </source>
</reference>
<keyword evidence="1" id="KW-0695">RNA-directed DNA polymerase</keyword>
<organism evidence="1 2">
    <name type="scientific">Artemisia annua</name>
    <name type="common">Sweet wormwood</name>
    <dbReference type="NCBI Taxonomy" id="35608"/>
    <lineage>
        <taxon>Eukaryota</taxon>
        <taxon>Viridiplantae</taxon>
        <taxon>Streptophyta</taxon>
        <taxon>Embryophyta</taxon>
        <taxon>Tracheophyta</taxon>
        <taxon>Spermatophyta</taxon>
        <taxon>Magnoliopsida</taxon>
        <taxon>eudicotyledons</taxon>
        <taxon>Gunneridae</taxon>
        <taxon>Pentapetalae</taxon>
        <taxon>asterids</taxon>
        <taxon>campanulids</taxon>
        <taxon>Asterales</taxon>
        <taxon>Asteraceae</taxon>
        <taxon>Asteroideae</taxon>
        <taxon>Anthemideae</taxon>
        <taxon>Artemisiinae</taxon>
        <taxon>Artemisia</taxon>
    </lineage>
</organism>
<proteinExistence type="predicted"/>
<dbReference type="EMBL" id="PKPP01002117">
    <property type="protein sequence ID" value="PWA77503.1"/>
    <property type="molecule type" value="Genomic_DNA"/>
</dbReference>
<dbReference type="PANTHER" id="PTHR34427">
    <property type="entry name" value="DUF4283 DOMAIN PROTEIN"/>
    <property type="match status" value="1"/>
</dbReference>
<dbReference type="Proteomes" id="UP000245207">
    <property type="component" value="Unassembled WGS sequence"/>
</dbReference>
<dbReference type="AlphaFoldDB" id="A0A2U1NVE3"/>
<accession>A0A2U1NVE3</accession>
<sequence>MAKRTTMKSTKTTMVKDCCLIMVLKRNVAAQNPHRKGAVKTPRAGVKVDNLVGNNVRYASTPSYARGSFASVLNNGNQSSAPLEKSGPALVLDDSCLTDNGYSMALMGKVKDVAAIPNLKFTLAKEGFLNIELTYLGGLWVLLEFQSVTSKEKFSKHTGVYSWFSSLKPASSSFVSDERIVWISIEGLPLSTRTKNTFSKIALKWGDLIDWKGYTEKSLSYKRLCIKTKFEEIINEKFKIIVKGKVYWIRAKEMEAWEPNFLSDEFDNLSSDGELFGEDDGKIGTNEDNGHEQCDVSDVERVSESSFTPGDDIVQDNILNKNTPVETIHSDDPFNIYEILNKKVDKDNHVSEDLPFPPGFTPVENAGGKNLDDTSEEVNKYRKQVVLF</sequence>
<dbReference type="OrthoDB" id="1744977at2759"/>